<dbReference type="Gene3D" id="3.30.700.10">
    <property type="entry name" value="Glycoprotein, Type 4 Pilin"/>
    <property type="match status" value="1"/>
</dbReference>
<protein>
    <recommendedName>
        <fullName evidence="4">Type II secretion system protein G</fullName>
    </recommendedName>
</protein>
<accession>A0A5B9QK64</accession>
<dbReference type="NCBIfam" id="TIGR02532">
    <property type="entry name" value="IV_pilin_GFxxxE"/>
    <property type="match status" value="1"/>
</dbReference>
<dbReference type="SUPFAM" id="SSF54523">
    <property type="entry name" value="Pili subunits"/>
    <property type="match status" value="1"/>
</dbReference>
<keyword evidence="1" id="KW-0812">Transmembrane</keyword>
<keyword evidence="1" id="KW-0472">Membrane</keyword>
<evidence type="ECO:0008006" key="4">
    <source>
        <dbReference type="Google" id="ProtNLM"/>
    </source>
</evidence>
<gene>
    <name evidence="2" type="ORF">Pr1d_17730</name>
</gene>
<evidence type="ECO:0000313" key="3">
    <source>
        <dbReference type="Proteomes" id="UP000323917"/>
    </source>
</evidence>
<evidence type="ECO:0000256" key="1">
    <source>
        <dbReference type="SAM" id="Phobius"/>
    </source>
</evidence>
<evidence type="ECO:0000313" key="2">
    <source>
        <dbReference type="EMBL" id="QEG34493.1"/>
    </source>
</evidence>
<dbReference type="OrthoDB" id="283383at2"/>
<feature type="transmembrane region" description="Helical" evidence="1">
    <location>
        <begin position="45"/>
        <end position="67"/>
    </location>
</feature>
<dbReference type="RefSeq" id="WP_148073139.1">
    <property type="nucleotide sequence ID" value="NZ_CP042913.1"/>
</dbReference>
<organism evidence="2 3">
    <name type="scientific">Bythopirellula goksoeyrii</name>
    <dbReference type="NCBI Taxonomy" id="1400387"/>
    <lineage>
        <taxon>Bacteria</taxon>
        <taxon>Pseudomonadati</taxon>
        <taxon>Planctomycetota</taxon>
        <taxon>Planctomycetia</taxon>
        <taxon>Pirellulales</taxon>
        <taxon>Lacipirellulaceae</taxon>
        <taxon>Bythopirellula</taxon>
    </lineage>
</organism>
<dbReference type="EMBL" id="CP042913">
    <property type="protein sequence ID" value="QEG34493.1"/>
    <property type="molecule type" value="Genomic_DNA"/>
</dbReference>
<dbReference type="Pfam" id="PF07963">
    <property type="entry name" value="N_methyl"/>
    <property type="match status" value="1"/>
</dbReference>
<proteinExistence type="predicted"/>
<keyword evidence="1" id="KW-1133">Transmembrane helix</keyword>
<sequence>MGRKRSSEFGIRIAGYKGNQNPRFGLRNAHSAFRNPHSAFTLTELLVVITIIAILAALITAGAVNALNAAKRARISVEINQLAQSMEDFKVGKQYGIYPPNGMNDSSNSFLGNSIYQMTIKDFERAFKKAFPRHQEPLGLIQRLGGATGTLSNGNPSALDNGLNGAEAIYFWLGGFSDDPQYPISGPGGPSFISTSVDGEILESRNRIYEFDLARLGPRTDAGVFDGRFITYNDPKDPSIERQINLWTYNPSGSERPYVYFDASRHDPMEYCINMTGLATSPDQIYALTKLREGFSSTATPVAKDYVFVNKNKFQILHAGLDDAWGDMSPFAMTQSNLPLILFPEGPFTGDVADTLTNFTPGTLESAQE</sequence>
<dbReference type="InterPro" id="IPR012902">
    <property type="entry name" value="N_methyl_site"/>
</dbReference>
<keyword evidence="3" id="KW-1185">Reference proteome</keyword>
<dbReference type="KEGG" id="bgok:Pr1d_17730"/>
<dbReference type="InterPro" id="IPR045584">
    <property type="entry name" value="Pilin-like"/>
</dbReference>
<dbReference type="Proteomes" id="UP000323917">
    <property type="component" value="Chromosome"/>
</dbReference>
<name>A0A5B9QK64_9BACT</name>
<reference evidence="2 3" key="1">
    <citation type="submission" date="2019-08" db="EMBL/GenBank/DDBJ databases">
        <title>Deep-cultivation of Planctomycetes and their phenomic and genomic characterization uncovers novel biology.</title>
        <authorList>
            <person name="Wiegand S."/>
            <person name="Jogler M."/>
            <person name="Boedeker C."/>
            <person name="Pinto D."/>
            <person name="Vollmers J."/>
            <person name="Rivas-Marin E."/>
            <person name="Kohn T."/>
            <person name="Peeters S.H."/>
            <person name="Heuer A."/>
            <person name="Rast P."/>
            <person name="Oberbeckmann S."/>
            <person name="Bunk B."/>
            <person name="Jeske O."/>
            <person name="Meyerdierks A."/>
            <person name="Storesund J.E."/>
            <person name="Kallscheuer N."/>
            <person name="Luecker S."/>
            <person name="Lage O.M."/>
            <person name="Pohl T."/>
            <person name="Merkel B.J."/>
            <person name="Hornburger P."/>
            <person name="Mueller R.-W."/>
            <person name="Bruemmer F."/>
            <person name="Labrenz M."/>
            <person name="Spormann A.M."/>
            <person name="Op den Camp H."/>
            <person name="Overmann J."/>
            <person name="Amann R."/>
            <person name="Jetten M.S.M."/>
            <person name="Mascher T."/>
            <person name="Medema M.H."/>
            <person name="Devos D.P."/>
            <person name="Kaster A.-K."/>
            <person name="Ovreas L."/>
            <person name="Rohde M."/>
            <person name="Galperin M.Y."/>
            <person name="Jogler C."/>
        </authorList>
    </citation>
    <scope>NUCLEOTIDE SEQUENCE [LARGE SCALE GENOMIC DNA]</scope>
    <source>
        <strain evidence="2 3">Pr1d</strain>
    </source>
</reference>
<dbReference type="AlphaFoldDB" id="A0A5B9QK64"/>